<evidence type="ECO:0008006" key="3">
    <source>
        <dbReference type="Google" id="ProtNLM"/>
    </source>
</evidence>
<evidence type="ECO:0000313" key="1">
    <source>
        <dbReference type="EMBL" id="EJK65996.1"/>
    </source>
</evidence>
<name>K0SYA8_THAOC</name>
<gene>
    <name evidence="1" type="ORF">THAOC_13104</name>
</gene>
<dbReference type="OrthoDB" id="1113209at2759"/>
<protein>
    <recommendedName>
        <fullName evidence="3">Reverse transcriptase Ty1/copia-type domain-containing protein</fullName>
    </recommendedName>
</protein>
<comment type="caution">
    <text evidence="1">The sequence shown here is derived from an EMBL/GenBank/DDBJ whole genome shotgun (WGS) entry which is preliminary data.</text>
</comment>
<accession>K0SYA8</accession>
<keyword evidence="2" id="KW-1185">Reference proteome</keyword>
<dbReference type="CDD" id="cd09272">
    <property type="entry name" value="RNase_HI_RT_Ty1"/>
    <property type="match status" value="1"/>
</dbReference>
<dbReference type="Proteomes" id="UP000266841">
    <property type="component" value="Unassembled WGS sequence"/>
</dbReference>
<dbReference type="EMBL" id="AGNL01015330">
    <property type="protein sequence ID" value="EJK65996.1"/>
    <property type="molecule type" value="Genomic_DNA"/>
</dbReference>
<proteinExistence type="predicted"/>
<reference evidence="1 2" key="1">
    <citation type="journal article" date="2012" name="Genome Biol.">
        <title>Genome and low-iron response of an oceanic diatom adapted to chronic iron limitation.</title>
        <authorList>
            <person name="Lommer M."/>
            <person name="Specht M."/>
            <person name="Roy A.S."/>
            <person name="Kraemer L."/>
            <person name="Andreson R."/>
            <person name="Gutowska M.A."/>
            <person name="Wolf J."/>
            <person name="Bergner S.V."/>
            <person name="Schilhabel M.B."/>
            <person name="Klostermeier U.C."/>
            <person name="Beiko R.G."/>
            <person name="Rosenstiel P."/>
            <person name="Hippler M."/>
            <person name="Laroche J."/>
        </authorList>
    </citation>
    <scope>NUCLEOTIDE SEQUENCE [LARGE SCALE GENOMIC DNA]</scope>
    <source>
        <strain evidence="1 2">CCMP1005</strain>
    </source>
</reference>
<sequence>MYQDNQAAILLETNGKFSSSKRTKHIDNRYFQITDKIANGLLEVMYKHTDQMWADFFTKPLQGKRFREFRAKVMNCAIDYVETTTMDDPDHLKPNAFILTKITHNAMQGVAPYHGLTLQSMLRFTTCIKKTE</sequence>
<organism evidence="1 2">
    <name type="scientific">Thalassiosira oceanica</name>
    <name type="common">Marine diatom</name>
    <dbReference type="NCBI Taxonomy" id="159749"/>
    <lineage>
        <taxon>Eukaryota</taxon>
        <taxon>Sar</taxon>
        <taxon>Stramenopiles</taxon>
        <taxon>Ochrophyta</taxon>
        <taxon>Bacillariophyta</taxon>
        <taxon>Coscinodiscophyceae</taxon>
        <taxon>Thalassiosirophycidae</taxon>
        <taxon>Thalassiosirales</taxon>
        <taxon>Thalassiosiraceae</taxon>
        <taxon>Thalassiosira</taxon>
    </lineage>
</organism>
<dbReference type="AlphaFoldDB" id="K0SYA8"/>
<evidence type="ECO:0000313" key="2">
    <source>
        <dbReference type="Proteomes" id="UP000266841"/>
    </source>
</evidence>